<sequence length="245" mass="25154">MPSVASAKEGQLSTQLRMHIVLQIALIALALLAATWLLVSWSKGFRNPPAPTLHLANIGEGTHPHPALYTDAAIATRHLLFAVGSDATHIAVAAADDCPLGTVPDEAGAAEELVEVDLLTNGKPRLMVASEALAADVDVYTADGGKIQNEPAVAGTCYLVGRTRAAAAGNNSKVEVLPCKPIKLVVIAAPTQTADGTIAALNSTAVNPTKADFDALLAEAGKLQADYYALAAALATPALVKVLAE</sequence>
<dbReference type="eggNOG" id="ENOG50345AF">
    <property type="taxonomic scope" value="Bacteria"/>
</dbReference>
<dbReference type="AlphaFoldDB" id="B1ZV30"/>
<proteinExistence type="predicted"/>
<gene>
    <name evidence="2" type="ordered locus">Oter_3420</name>
</gene>
<keyword evidence="1" id="KW-1133">Transmembrane helix</keyword>
<dbReference type="EMBL" id="CP001032">
    <property type="protein sequence ID" value="ACB76697.1"/>
    <property type="molecule type" value="Genomic_DNA"/>
</dbReference>
<dbReference type="Proteomes" id="UP000007013">
    <property type="component" value="Chromosome"/>
</dbReference>
<keyword evidence="1" id="KW-0472">Membrane</keyword>
<accession>B1ZV30</accession>
<dbReference type="STRING" id="452637.Oter_3420"/>
<name>B1ZV30_OPITP</name>
<protein>
    <submittedName>
        <fullName evidence="2">Uncharacterized protein</fullName>
    </submittedName>
</protein>
<dbReference type="HOGENOM" id="CLU_1132718_0_0_0"/>
<evidence type="ECO:0000313" key="3">
    <source>
        <dbReference type="Proteomes" id="UP000007013"/>
    </source>
</evidence>
<evidence type="ECO:0000256" key="1">
    <source>
        <dbReference type="SAM" id="Phobius"/>
    </source>
</evidence>
<evidence type="ECO:0000313" key="2">
    <source>
        <dbReference type="EMBL" id="ACB76697.1"/>
    </source>
</evidence>
<reference evidence="2 3" key="1">
    <citation type="journal article" date="2011" name="J. Bacteriol.">
        <title>Genome sequence of the verrucomicrobium Opitutus terrae PB90-1, an abundant inhabitant of rice paddy soil ecosystems.</title>
        <authorList>
            <person name="van Passel M.W."/>
            <person name="Kant R."/>
            <person name="Palva A."/>
            <person name="Copeland A."/>
            <person name="Lucas S."/>
            <person name="Lapidus A."/>
            <person name="Glavina del Rio T."/>
            <person name="Pitluck S."/>
            <person name="Goltsman E."/>
            <person name="Clum A."/>
            <person name="Sun H."/>
            <person name="Schmutz J."/>
            <person name="Larimer F.W."/>
            <person name="Land M.L."/>
            <person name="Hauser L."/>
            <person name="Kyrpides N."/>
            <person name="Mikhailova N."/>
            <person name="Richardson P.P."/>
            <person name="Janssen P.H."/>
            <person name="de Vos W.M."/>
            <person name="Smidt H."/>
        </authorList>
    </citation>
    <scope>NUCLEOTIDE SEQUENCE [LARGE SCALE GENOMIC DNA]</scope>
    <source>
        <strain evidence="3">DSM 11246 / JCM 15787 / PB90-1</strain>
    </source>
</reference>
<keyword evidence="3" id="KW-1185">Reference proteome</keyword>
<keyword evidence="1" id="KW-0812">Transmembrane</keyword>
<dbReference type="RefSeq" id="WP_012376226.1">
    <property type="nucleotide sequence ID" value="NC_010571.1"/>
</dbReference>
<dbReference type="KEGG" id="ote:Oter_3420"/>
<feature type="transmembrane region" description="Helical" evidence="1">
    <location>
        <begin position="20"/>
        <end position="39"/>
    </location>
</feature>
<organism evidence="2 3">
    <name type="scientific">Opitutus terrae (strain DSM 11246 / JCM 15787 / PB90-1)</name>
    <dbReference type="NCBI Taxonomy" id="452637"/>
    <lineage>
        <taxon>Bacteria</taxon>
        <taxon>Pseudomonadati</taxon>
        <taxon>Verrucomicrobiota</taxon>
        <taxon>Opitutia</taxon>
        <taxon>Opitutales</taxon>
        <taxon>Opitutaceae</taxon>
        <taxon>Opitutus</taxon>
    </lineage>
</organism>